<protein>
    <submittedName>
        <fullName evidence="2">17831_t:CDS:1</fullName>
    </submittedName>
</protein>
<organism evidence="2 3">
    <name type="scientific">Racocetra fulgida</name>
    <dbReference type="NCBI Taxonomy" id="60492"/>
    <lineage>
        <taxon>Eukaryota</taxon>
        <taxon>Fungi</taxon>
        <taxon>Fungi incertae sedis</taxon>
        <taxon>Mucoromycota</taxon>
        <taxon>Glomeromycotina</taxon>
        <taxon>Glomeromycetes</taxon>
        <taxon>Diversisporales</taxon>
        <taxon>Gigasporaceae</taxon>
        <taxon>Racocetra</taxon>
    </lineage>
</organism>
<dbReference type="Proteomes" id="UP000789396">
    <property type="component" value="Unassembled WGS sequence"/>
</dbReference>
<sequence>PDDFSLDGLESDGNEDNEYPLQSSTLSQTGNQPLIKKWKKIKRTGGSSVKIFYNTAVINNTEYSVCCYKICIQQIKYVKDGSTLNLWRHLRNKHHISRAIVEDGRIKVVKNNNKYEFVVMPESSQSAITQTLNKIKKYSSNNLKQKNLDNNIVAFIVEELQPFLIIYSRAFKRIIEELDIQANILNNDCLKDILINSEDKVLRNLREYVNDSAEI</sequence>
<feature type="region of interest" description="Disordered" evidence="1">
    <location>
        <begin position="1"/>
        <end position="28"/>
    </location>
</feature>
<comment type="caution">
    <text evidence="2">The sequence shown here is derived from an EMBL/GenBank/DDBJ whole genome shotgun (WGS) entry which is preliminary data.</text>
</comment>
<evidence type="ECO:0000313" key="3">
    <source>
        <dbReference type="Proteomes" id="UP000789396"/>
    </source>
</evidence>
<accession>A0A9N9K4U6</accession>
<evidence type="ECO:0000256" key="1">
    <source>
        <dbReference type="SAM" id="MobiDB-lite"/>
    </source>
</evidence>
<feature type="non-terminal residue" evidence="2">
    <location>
        <position position="1"/>
    </location>
</feature>
<gene>
    <name evidence="2" type="ORF">RFULGI_LOCUS18847</name>
</gene>
<dbReference type="EMBL" id="CAJVPZ010086095">
    <property type="protein sequence ID" value="CAG8811895.1"/>
    <property type="molecule type" value="Genomic_DNA"/>
</dbReference>
<dbReference type="AlphaFoldDB" id="A0A9N9K4U6"/>
<reference evidence="2" key="1">
    <citation type="submission" date="2021-06" db="EMBL/GenBank/DDBJ databases">
        <authorList>
            <person name="Kallberg Y."/>
            <person name="Tangrot J."/>
            <person name="Rosling A."/>
        </authorList>
    </citation>
    <scope>NUCLEOTIDE SEQUENCE</scope>
    <source>
        <strain evidence="2">IN212</strain>
    </source>
</reference>
<name>A0A9N9K4U6_9GLOM</name>
<keyword evidence="3" id="KW-1185">Reference proteome</keyword>
<evidence type="ECO:0000313" key="2">
    <source>
        <dbReference type="EMBL" id="CAG8811895.1"/>
    </source>
</evidence>
<feature type="compositionally biased region" description="Acidic residues" evidence="1">
    <location>
        <begin position="1"/>
        <end position="18"/>
    </location>
</feature>
<proteinExistence type="predicted"/>
<dbReference type="OrthoDB" id="10421490at2759"/>
<feature type="non-terminal residue" evidence="2">
    <location>
        <position position="215"/>
    </location>
</feature>